<reference evidence="8 9" key="1">
    <citation type="journal article" date="2019" name="Sci. Rep.">
        <title>Comparative genomics of chytrid fungi reveal insights into the obligate biotrophic and pathogenic lifestyle of Synchytrium endobioticum.</title>
        <authorList>
            <person name="van de Vossenberg B.T.L.H."/>
            <person name="Warris S."/>
            <person name="Nguyen H.D.T."/>
            <person name="van Gent-Pelzer M.P.E."/>
            <person name="Joly D.L."/>
            <person name="van de Geest H.C."/>
            <person name="Bonants P.J.M."/>
            <person name="Smith D.S."/>
            <person name="Levesque C.A."/>
            <person name="van der Lee T.A.J."/>
        </authorList>
    </citation>
    <scope>NUCLEOTIDE SEQUENCE [LARGE SCALE GENOMIC DNA]</scope>
    <source>
        <strain evidence="8 9">JEL517</strain>
    </source>
</reference>
<dbReference type="SUPFAM" id="SSF54534">
    <property type="entry name" value="FKBP-like"/>
    <property type="match status" value="1"/>
</dbReference>
<dbReference type="OrthoDB" id="1902587at2759"/>
<evidence type="ECO:0000313" key="9">
    <source>
        <dbReference type="Proteomes" id="UP000319731"/>
    </source>
</evidence>
<comment type="catalytic activity">
    <reaction evidence="1 5">
        <text>[protein]-peptidylproline (omega=180) = [protein]-peptidylproline (omega=0)</text>
        <dbReference type="Rhea" id="RHEA:16237"/>
        <dbReference type="Rhea" id="RHEA-COMP:10747"/>
        <dbReference type="Rhea" id="RHEA-COMP:10748"/>
        <dbReference type="ChEBI" id="CHEBI:83833"/>
        <dbReference type="ChEBI" id="CHEBI:83834"/>
        <dbReference type="EC" id="5.2.1.8"/>
    </reaction>
</comment>
<evidence type="ECO:0000259" key="7">
    <source>
        <dbReference type="PROSITE" id="PS50059"/>
    </source>
</evidence>
<dbReference type="PANTHER" id="PTHR43811:SF19">
    <property type="entry name" value="39 KDA FK506-BINDING NUCLEAR PROTEIN"/>
    <property type="match status" value="1"/>
</dbReference>
<keyword evidence="9" id="KW-1185">Reference proteome</keyword>
<dbReference type="EMBL" id="QEAO01000005">
    <property type="protein sequence ID" value="TPX36199.1"/>
    <property type="molecule type" value="Genomic_DNA"/>
</dbReference>
<dbReference type="Pfam" id="PF00254">
    <property type="entry name" value="FKBP_C"/>
    <property type="match status" value="1"/>
</dbReference>
<feature type="domain" description="PPIase FKBP-type" evidence="7">
    <location>
        <begin position="479"/>
        <end position="567"/>
    </location>
</feature>
<dbReference type="GO" id="GO:0000785">
    <property type="term" value="C:chromatin"/>
    <property type="evidence" value="ECO:0007669"/>
    <property type="project" value="TreeGrafter"/>
</dbReference>
<evidence type="ECO:0000256" key="5">
    <source>
        <dbReference type="PROSITE-ProRule" id="PRU00277"/>
    </source>
</evidence>
<accession>A0A507CAJ9</accession>
<organism evidence="8 9">
    <name type="scientific">Synchytrium microbalum</name>
    <dbReference type="NCBI Taxonomy" id="1806994"/>
    <lineage>
        <taxon>Eukaryota</taxon>
        <taxon>Fungi</taxon>
        <taxon>Fungi incertae sedis</taxon>
        <taxon>Chytridiomycota</taxon>
        <taxon>Chytridiomycota incertae sedis</taxon>
        <taxon>Chytridiomycetes</taxon>
        <taxon>Synchytriales</taxon>
        <taxon>Synchytriaceae</taxon>
        <taxon>Synchytrium</taxon>
    </lineage>
</organism>
<feature type="region of interest" description="Disordered" evidence="6">
    <location>
        <begin position="149"/>
        <end position="181"/>
    </location>
</feature>
<evidence type="ECO:0000256" key="6">
    <source>
        <dbReference type="SAM" id="MobiDB-lite"/>
    </source>
</evidence>
<keyword evidence="4 5" id="KW-0413">Isomerase</keyword>
<dbReference type="STRING" id="1806994.A0A507CAJ9"/>
<evidence type="ECO:0000256" key="1">
    <source>
        <dbReference type="ARBA" id="ARBA00000971"/>
    </source>
</evidence>
<feature type="compositionally biased region" description="Basic and acidic residues" evidence="6">
    <location>
        <begin position="406"/>
        <end position="435"/>
    </location>
</feature>
<feature type="compositionally biased region" description="Basic and acidic residues" evidence="6">
    <location>
        <begin position="275"/>
        <end position="290"/>
    </location>
</feature>
<evidence type="ECO:0000256" key="2">
    <source>
        <dbReference type="ARBA" id="ARBA00013194"/>
    </source>
</evidence>
<proteinExistence type="predicted"/>
<dbReference type="FunFam" id="3.10.50.40:FF:000006">
    <property type="entry name" value="Peptidyl-prolyl cis-trans isomerase"/>
    <property type="match status" value="1"/>
</dbReference>
<feature type="compositionally biased region" description="Acidic residues" evidence="6">
    <location>
        <begin position="225"/>
        <end position="247"/>
    </location>
</feature>
<dbReference type="InterPro" id="IPR041232">
    <property type="entry name" value="NPL"/>
</dbReference>
<dbReference type="EC" id="5.2.1.8" evidence="2 5"/>
<dbReference type="PROSITE" id="PS50059">
    <property type="entry name" value="FKBP_PPIASE"/>
    <property type="match status" value="1"/>
</dbReference>
<dbReference type="RefSeq" id="XP_031026512.1">
    <property type="nucleotide sequence ID" value="XM_031167418.1"/>
</dbReference>
<comment type="caution">
    <text evidence="8">The sequence shown here is derived from an EMBL/GenBank/DDBJ whole genome shotgun (WGS) entry which is preliminary data.</text>
</comment>
<name>A0A507CAJ9_9FUNG</name>
<sequence length="569" mass="61516">MTSNGFFGLVVQPGKTYEQITELPLRLTMASIGPDDKKEIGTKRTYLNFRNDDQDFTVCSLAPNTHETQVIEMLFEPGQPLTFFSTGDCAIHLTGHYMDEDNYPVMDEEEDDENEEGIDMGDEEIDSDEAGDVDEVMFGKAMSKKALIPSRKSAMEGDDDSDEDMDGLLEEDDEDDEADIEEMTEDERRDLIKHLMDTAESDDGLTAEEREELIRKFVEGNYSSDEFEDEDDDDEDDDEETEEIDDMDIFRLAAGVKRKAESKPIPIPPAGKKAKLVELTDATEVKKPEVPVKAAATSSAPASLVSSDAPEADKKTDNATSATTPNSATTNGKKTKAQKKAEKKQQEAAAKAGQVSAAAAAPAATAAKVEPKANGVTAEVKKDVVAEKPQPLSAKAVAKQQQQQQAKKEESGSPKVEAKAEVKTEAKPIAKKEANGDVAKPLENGDAAAAEKQPKKKTLPSGLQIEDILVGKGARAKPGKQMSVRYIGKLASNGKVFDSNTKGEPFKFQLGKQEVIRGWDVGLQGMSVGGTRKIVIPPALAYGSKGAPPDIPSNATLEFEIKLLDVGKN</sequence>
<dbReference type="Gene3D" id="2.60.120.340">
    <property type="entry name" value="Nucleoplasmin core domain"/>
    <property type="match status" value="1"/>
</dbReference>
<dbReference type="GeneID" id="42002715"/>
<dbReference type="Pfam" id="PF17800">
    <property type="entry name" value="NPL"/>
    <property type="match status" value="1"/>
</dbReference>
<dbReference type="InterPro" id="IPR046357">
    <property type="entry name" value="PPIase_dom_sf"/>
</dbReference>
<feature type="compositionally biased region" description="Low complexity" evidence="6">
    <location>
        <begin position="394"/>
        <end position="405"/>
    </location>
</feature>
<feature type="compositionally biased region" description="Low complexity" evidence="6">
    <location>
        <begin position="318"/>
        <end position="331"/>
    </location>
</feature>
<protein>
    <recommendedName>
        <fullName evidence="2 5">peptidylprolyl isomerase</fullName>
        <ecNumber evidence="2 5">5.2.1.8</ecNumber>
    </recommendedName>
</protein>
<evidence type="ECO:0000313" key="8">
    <source>
        <dbReference type="EMBL" id="TPX36199.1"/>
    </source>
</evidence>
<dbReference type="GO" id="GO:0005730">
    <property type="term" value="C:nucleolus"/>
    <property type="evidence" value="ECO:0007669"/>
    <property type="project" value="TreeGrafter"/>
</dbReference>
<feature type="compositionally biased region" description="Polar residues" evidence="6">
    <location>
        <begin position="296"/>
        <end position="306"/>
    </location>
</feature>
<gene>
    <name evidence="8" type="ORF">SmJEL517_g01490</name>
</gene>
<keyword evidence="3 5" id="KW-0697">Rotamase</keyword>
<dbReference type="AlphaFoldDB" id="A0A507CAJ9"/>
<dbReference type="GO" id="GO:0003755">
    <property type="term" value="F:peptidyl-prolyl cis-trans isomerase activity"/>
    <property type="evidence" value="ECO:0007669"/>
    <property type="project" value="UniProtKB-KW"/>
</dbReference>
<evidence type="ECO:0000256" key="4">
    <source>
        <dbReference type="ARBA" id="ARBA00023235"/>
    </source>
</evidence>
<dbReference type="PANTHER" id="PTHR43811">
    <property type="entry name" value="FKBP-TYPE PEPTIDYL-PROLYL CIS-TRANS ISOMERASE FKPA"/>
    <property type="match status" value="1"/>
</dbReference>
<feature type="region of interest" description="Disordered" evidence="6">
    <location>
        <begin position="217"/>
        <end position="459"/>
    </location>
</feature>
<dbReference type="Proteomes" id="UP000319731">
    <property type="component" value="Unassembled WGS sequence"/>
</dbReference>
<dbReference type="InterPro" id="IPR001179">
    <property type="entry name" value="PPIase_FKBP_dom"/>
</dbReference>
<dbReference type="Gene3D" id="3.10.50.40">
    <property type="match status" value="1"/>
</dbReference>
<feature type="compositionally biased region" description="Acidic residues" evidence="6">
    <location>
        <begin position="156"/>
        <end position="181"/>
    </location>
</feature>
<evidence type="ECO:0000256" key="3">
    <source>
        <dbReference type="ARBA" id="ARBA00023110"/>
    </source>
</evidence>
<feature type="compositionally biased region" description="Low complexity" evidence="6">
    <location>
        <begin position="347"/>
        <end position="367"/>
    </location>
</feature>